<feature type="compositionally biased region" description="Polar residues" evidence="1">
    <location>
        <begin position="219"/>
        <end position="241"/>
    </location>
</feature>
<feature type="region of interest" description="Disordered" evidence="1">
    <location>
        <begin position="1313"/>
        <end position="1342"/>
    </location>
</feature>
<feature type="region of interest" description="Disordered" evidence="1">
    <location>
        <begin position="604"/>
        <end position="628"/>
    </location>
</feature>
<feature type="region of interest" description="Disordered" evidence="1">
    <location>
        <begin position="1164"/>
        <end position="1208"/>
    </location>
</feature>
<gene>
    <name evidence="3" type="ORF">QTO34_003992</name>
</gene>
<feature type="region of interest" description="Disordered" evidence="1">
    <location>
        <begin position="893"/>
        <end position="920"/>
    </location>
</feature>
<feature type="compositionally biased region" description="Polar residues" evidence="1">
    <location>
        <begin position="248"/>
        <end position="267"/>
    </location>
</feature>
<feature type="compositionally biased region" description="Pro residues" evidence="1">
    <location>
        <begin position="457"/>
        <end position="467"/>
    </location>
</feature>
<evidence type="ECO:0000313" key="4">
    <source>
        <dbReference type="Proteomes" id="UP001177744"/>
    </source>
</evidence>
<feature type="compositionally biased region" description="Basic and acidic residues" evidence="1">
    <location>
        <begin position="381"/>
        <end position="393"/>
    </location>
</feature>
<feature type="compositionally biased region" description="Polar residues" evidence="1">
    <location>
        <begin position="484"/>
        <end position="498"/>
    </location>
</feature>
<name>A0AA40HRP7_CNENI</name>
<dbReference type="GO" id="GO:0070382">
    <property type="term" value="C:exocytic vesicle"/>
    <property type="evidence" value="ECO:0007669"/>
    <property type="project" value="TreeGrafter"/>
</dbReference>
<feature type="compositionally biased region" description="Basic and acidic residues" evidence="1">
    <location>
        <begin position="268"/>
        <end position="280"/>
    </location>
</feature>
<dbReference type="PANTHER" id="PTHR45716">
    <property type="entry name" value="BITESIZE, ISOFORM I"/>
    <property type="match status" value="1"/>
</dbReference>
<feature type="compositionally biased region" description="Basic and acidic residues" evidence="1">
    <location>
        <begin position="604"/>
        <end position="626"/>
    </location>
</feature>
<dbReference type="GO" id="GO:0031267">
    <property type="term" value="F:small GTPase binding"/>
    <property type="evidence" value="ECO:0007669"/>
    <property type="project" value="InterPro"/>
</dbReference>
<evidence type="ECO:0000313" key="3">
    <source>
        <dbReference type="EMBL" id="KAK1336189.1"/>
    </source>
</evidence>
<dbReference type="GO" id="GO:0006887">
    <property type="term" value="P:exocytosis"/>
    <property type="evidence" value="ECO:0007669"/>
    <property type="project" value="TreeGrafter"/>
</dbReference>
<dbReference type="GO" id="GO:0042043">
    <property type="term" value="F:neurexin family protein binding"/>
    <property type="evidence" value="ECO:0007669"/>
    <property type="project" value="TreeGrafter"/>
</dbReference>
<evidence type="ECO:0000256" key="1">
    <source>
        <dbReference type="SAM" id="MobiDB-lite"/>
    </source>
</evidence>
<reference evidence="3" key="1">
    <citation type="submission" date="2023-06" db="EMBL/GenBank/DDBJ databases">
        <title>Reference genome for the Northern bat (Eptesicus nilssonii), a most northern bat species.</title>
        <authorList>
            <person name="Laine V.N."/>
            <person name="Pulliainen A.T."/>
            <person name="Lilley T.M."/>
        </authorList>
    </citation>
    <scope>NUCLEOTIDE SEQUENCE</scope>
    <source>
        <strain evidence="3">BLF_Eptnil</strain>
        <tissue evidence="3">Kidney</tissue>
    </source>
</reference>
<feature type="compositionally biased region" description="Basic and acidic residues" evidence="1">
    <location>
        <begin position="516"/>
        <end position="545"/>
    </location>
</feature>
<feature type="region of interest" description="Disordered" evidence="1">
    <location>
        <begin position="1086"/>
        <end position="1111"/>
    </location>
</feature>
<feature type="region of interest" description="Disordered" evidence="1">
    <location>
        <begin position="1269"/>
        <end position="1288"/>
    </location>
</feature>
<dbReference type="InterPro" id="IPR010911">
    <property type="entry name" value="Rab_BD"/>
</dbReference>
<dbReference type="PROSITE" id="PS50916">
    <property type="entry name" value="RABBD"/>
    <property type="match status" value="1"/>
</dbReference>
<keyword evidence="4" id="KW-1185">Reference proteome</keyword>
<organism evidence="3 4">
    <name type="scientific">Cnephaeus nilssonii</name>
    <name type="common">Northern bat</name>
    <name type="synonym">Eptesicus nilssonii</name>
    <dbReference type="NCBI Taxonomy" id="3371016"/>
    <lineage>
        <taxon>Eukaryota</taxon>
        <taxon>Metazoa</taxon>
        <taxon>Chordata</taxon>
        <taxon>Craniata</taxon>
        <taxon>Vertebrata</taxon>
        <taxon>Euteleostomi</taxon>
        <taxon>Mammalia</taxon>
        <taxon>Eutheria</taxon>
        <taxon>Laurasiatheria</taxon>
        <taxon>Chiroptera</taxon>
        <taxon>Yangochiroptera</taxon>
        <taxon>Vespertilionidae</taxon>
        <taxon>Cnephaeus</taxon>
    </lineage>
</organism>
<dbReference type="Proteomes" id="UP001177744">
    <property type="component" value="Unassembled WGS sequence"/>
</dbReference>
<sequence length="1355" mass="151512">MIDLSFLTEEEQETIMKVLQRDAALKRVEDERVRTSGGVFCQSEEERNQHLLRNYVVHRASHAFSPFARITAQLNPRGSEEVRHLPEKVKDDQQLKNMSGQWFYEAKAKRHRDKIHGTDIIRASMRKKRLQVAAEQSKDRENRAKESWVNNVNKDAFLPPELAGVVEEPEEDVGPASPRNHGFTQYQVPAAFLTYTLTFGNWVCPSVADPASAMIGMSQENSRTSAASSAKQRKNPFNSSKLPEDHLSQQTKNEQSRNGRTGFFQTSKEGELSGSKEKSPILDISSQKLEKPKQTFPGPHSGSHIKPPIPKARKMIYKPHDLKQDDNQPFPGPRTDSLKARGAPRGILKRNSSSSSTDSDTVRFHQSFEPKSKIGSPGPTIHERISEKEHSLEDESSSSAQEPLKHVRFSAVKEELPPSPGPIQGREVGEFSVLESNRLKNGTEDAGDKDELWKDPTPSPYREPLPLPRSASSPSALKHETHQPKTSGPFPSNGQPSPSEVLPARLQSSENSPTISEHEAKSSELSRLESELPKSPADERSHVEPEPSQVPDRSSRDHQQGKPPLLKALKAKAFSHSGPHATEMRKTTDDSISKVLDWFNRSSHLDDDKSPLQHPRGIEPKEKADSKSQAAIALVTDDTSLKDNGSKALLSTNVELTLWDLIRCSRQRDMCCLLEIAKIVMWISNPNLLICPNKAKKVQAYCNHLKPTVQIKRVKLWTILKLQKTETQEMGYLTEPVTIPIVLSINLMTAGQVPCNIKDVGSLGEEEPKLCVYEKERGNSEVNFDSVKIVKEPSSKDNMKAGRESKGGDTYILKASVEPENIELLPGAASSKSLRRSLRSNYHKKLVRLPRTKCKERNTKDLSAREVHGPYIYKPDEYNQVTAKKVVLDEDGQVAPLSRDRGPNIRPTKNYPSADQSDKVSLSQNKIYEPVKRRPVADSSHSGRDISLPVLQHPSNVGSEMHASLEKDRSLIAETNPNFKVMSLKERMDEPSTEQVYNHSQFENLRKFWDLGANSTIQDNVEKNTTKTSQKDSVPFNSQKHKEFHDLKSSGENAHEIETFLSPPKLPATEEMEGFNSKCTLQVLPHDSTFPLEPPTKSPHQLPGNESSKENVQKNMEWLVTPVFKEEKDCSDQEIQEAIVKTRVMSKDYKDTFNDSLQKLLSEASSPAIQPSGEKVHGKQVLEPGASENGTWPRKTDTEEAAKGPRTSLMSSLDKLLKEGTGTLPLPCKLSWNPSPRGSTLSLERRVFEKGVERSHNSSAHQREIIAPFPGGKKLSERQSPPASGKWLQEGLTQRTNLPIFTERILWELEAKSPQDMPSSSHAHLAPQGKALPPQREVSETVEKVVVPPKSARMM</sequence>
<feature type="compositionally biased region" description="Basic and acidic residues" evidence="1">
    <location>
        <begin position="932"/>
        <end position="944"/>
    </location>
</feature>
<protein>
    <recommendedName>
        <fullName evidence="2">RabBD domain-containing protein</fullName>
    </recommendedName>
</protein>
<evidence type="ECO:0000259" key="2">
    <source>
        <dbReference type="PROSITE" id="PS50916"/>
    </source>
</evidence>
<accession>A0AA40HRP7</accession>
<dbReference type="EMBL" id="JAULJE010000013">
    <property type="protein sequence ID" value="KAK1336189.1"/>
    <property type="molecule type" value="Genomic_DNA"/>
</dbReference>
<feature type="domain" description="RabBD" evidence="2">
    <location>
        <begin position="1"/>
        <end position="106"/>
    </location>
</feature>
<feature type="region of interest" description="Disordered" evidence="1">
    <location>
        <begin position="219"/>
        <end position="561"/>
    </location>
</feature>
<dbReference type="GO" id="GO:0006886">
    <property type="term" value="P:intracellular protein transport"/>
    <property type="evidence" value="ECO:0007669"/>
    <property type="project" value="InterPro"/>
</dbReference>
<feature type="compositionally biased region" description="Basic and acidic residues" evidence="1">
    <location>
        <begin position="1194"/>
        <end position="1203"/>
    </location>
</feature>
<feature type="region of interest" description="Disordered" evidence="1">
    <location>
        <begin position="932"/>
        <end position="955"/>
    </location>
</feature>
<proteinExistence type="predicted"/>
<feature type="compositionally biased region" description="Polar residues" evidence="1">
    <location>
        <begin position="910"/>
        <end position="920"/>
    </location>
</feature>
<comment type="caution">
    <text evidence="3">The sequence shown here is derived from an EMBL/GenBank/DDBJ whole genome shotgun (WGS) entry which is preliminary data.</text>
</comment>
<dbReference type="Gene3D" id="6.10.250.3000">
    <property type="match status" value="2"/>
</dbReference>
<dbReference type="GO" id="GO:0005886">
    <property type="term" value="C:plasma membrane"/>
    <property type="evidence" value="ECO:0007669"/>
    <property type="project" value="TreeGrafter"/>
</dbReference>
<feature type="compositionally biased region" description="Polar residues" evidence="1">
    <location>
        <begin position="506"/>
        <end position="515"/>
    </location>
</feature>
<feature type="compositionally biased region" description="Basic and acidic residues" evidence="1">
    <location>
        <begin position="360"/>
        <end position="372"/>
    </location>
</feature>
<dbReference type="PANTHER" id="PTHR45716:SF5">
    <property type="entry name" value="SYNAPTOTAGMIN-LIKE PROTEIN 2"/>
    <property type="match status" value="1"/>
</dbReference>